<dbReference type="PANTHER" id="PTHR43968">
    <property type="match status" value="1"/>
</dbReference>
<evidence type="ECO:0000256" key="6">
    <source>
        <dbReference type="ARBA" id="ARBA00032681"/>
    </source>
</evidence>
<dbReference type="AlphaFoldDB" id="A0A091DHN0"/>
<feature type="domain" description="GST C-terminal" evidence="9">
    <location>
        <begin position="1"/>
        <end position="118"/>
    </location>
</feature>
<keyword evidence="11" id="KW-1185">Reference proteome</keyword>
<reference evidence="10 11" key="1">
    <citation type="submission" date="2013-11" db="EMBL/GenBank/DDBJ databases">
        <title>The Damaraland mole rat (Fukomys damarensis) genome and evolution of African mole rats.</title>
        <authorList>
            <person name="Gladyshev V.N."/>
            <person name="Fang X."/>
        </authorList>
    </citation>
    <scope>NUCLEOTIDE SEQUENCE [LARGE SCALE GENOMIC DNA]</scope>
    <source>
        <tissue evidence="10">Liver</tissue>
    </source>
</reference>
<dbReference type="InterPro" id="IPR004046">
    <property type="entry name" value="GST_C"/>
</dbReference>
<dbReference type="Gene3D" id="1.20.1050.10">
    <property type="match status" value="1"/>
</dbReference>
<dbReference type="GO" id="GO:0006749">
    <property type="term" value="P:glutathione metabolic process"/>
    <property type="evidence" value="ECO:0007669"/>
    <property type="project" value="TreeGrafter"/>
</dbReference>
<dbReference type="Gene3D" id="3.40.30.10">
    <property type="entry name" value="Glutaredoxin"/>
    <property type="match status" value="1"/>
</dbReference>
<comment type="catalytic activity">
    <reaction evidence="8">
        <text>L-dehydroascorbate + 2 glutathione = glutathione disulfide + L-ascorbate</text>
        <dbReference type="Rhea" id="RHEA:24424"/>
        <dbReference type="ChEBI" id="CHEBI:38290"/>
        <dbReference type="ChEBI" id="CHEBI:57925"/>
        <dbReference type="ChEBI" id="CHEBI:58297"/>
        <dbReference type="ChEBI" id="CHEBI:58539"/>
        <dbReference type="EC" id="1.8.5.1"/>
    </reaction>
</comment>
<proteinExistence type="inferred from homology"/>
<comment type="catalytic activity">
    <reaction evidence="7">
        <text>methylarsonate + 2 glutathione + H(+) = methylarsonous acid + glutathione disulfide + H2O</text>
        <dbReference type="Rhea" id="RHEA:15969"/>
        <dbReference type="ChEBI" id="CHEBI:15377"/>
        <dbReference type="ChEBI" id="CHEBI:15378"/>
        <dbReference type="ChEBI" id="CHEBI:17826"/>
        <dbReference type="ChEBI" id="CHEBI:33409"/>
        <dbReference type="ChEBI" id="CHEBI:57925"/>
        <dbReference type="ChEBI" id="CHEBI:58297"/>
        <dbReference type="EC" id="1.20.4.2"/>
    </reaction>
</comment>
<evidence type="ECO:0000256" key="2">
    <source>
        <dbReference type="ARBA" id="ARBA00012436"/>
    </source>
</evidence>
<comment type="similarity">
    <text evidence="1">Belongs to the GST superfamily. Omega family.</text>
</comment>
<gene>
    <name evidence="10" type="ORF">H920_08621</name>
</gene>
<dbReference type="GO" id="GO:0005737">
    <property type="term" value="C:cytoplasm"/>
    <property type="evidence" value="ECO:0007669"/>
    <property type="project" value="TreeGrafter"/>
</dbReference>
<evidence type="ECO:0000256" key="8">
    <source>
        <dbReference type="ARBA" id="ARBA00049544"/>
    </source>
</evidence>
<dbReference type="EC" id="1.20.4.2" evidence="3"/>
<sequence length="129" mass="15379">MSEYFQERAKQALIFRLLMLQQSEGDCFGIKEELKKELNKREEILTRKMTTFLGGSSVSVMDHLIWPWFERMEVLELREYAAQNPNLKLWMAAVREDPTVKALLLDRKNLQNFIRLYFENSPEAWDYGL</sequence>
<dbReference type="GO" id="GO:0019852">
    <property type="term" value="P:L-ascorbic acid metabolic process"/>
    <property type="evidence" value="ECO:0007669"/>
    <property type="project" value="TreeGrafter"/>
</dbReference>
<evidence type="ECO:0000256" key="4">
    <source>
        <dbReference type="ARBA" id="ARBA00023002"/>
    </source>
</evidence>
<dbReference type="InterPro" id="IPR010987">
    <property type="entry name" value="Glutathione-S-Trfase_C-like"/>
</dbReference>
<dbReference type="GO" id="GO:0045174">
    <property type="term" value="F:glutathione dehydrogenase (ascorbate) activity"/>
    <property type="evidence" value="ECO:0007669"/>
    <property type="project" value="UniProtKB-EC"/>
</dbReference>
<dbReference type="EMBL" id="KN122517">
    <property type="protein sequence ID" value="KFO30018.1"/>
    <property type="molecule type" value="Genomic_DNA"/>
</dbReference>
<dbReference type="Pfam" id="PF14497">
    <property type="entry name" value="GST_C_3"/>
    <property type="match status" value="1"/>
</dbReference>
<dbReference type="GO" id="GO:0004364">
    <property type="term" value="F:glutathione transferase activity"/>
    <property type="evidence" value="ECO:0007669"/>
    <property type="project" value="TreeGrafter"/>
</dbReference>
<evidence type="ECO:0000256" key="5">
    <source>
        <dbReference type="ARBA" id="ARBA00032186"/>
    </source>
</evidence>
<evidence type="ECO:0000313" key="11">
    <source>
        <dbReference type="Proteomes" id="UP000028990"/>
    </source>
</evidence>
<dbReference type="InterPro" id="IPR050983">
    <property type="entry name" value="GST_Omega/HSP26"/>
</dbReference>
<dbReference type="PROSITE" id="PS50405">
    <property type="entry name" value="GST_CTER"/>
    <property type="match status" value="1"/>
</dbReference>
<dbReference type="SUPFAM" id="SSF47616">
    <property type="entry name" value="GST C-terminal domain-like"/>
    <property type="match status" value="1"/>
</dbReference>
<dbReference type="EC" id="1.8.5.1" evidence="2"/>
<evidence type="ECO:0000259" key="9">
    <source>
        <dbReference type="PROSITE" id="PS50405"/>
    </source>
</evidence>
<dbReference type="FunFam" id="1.20.1050.10:FF:000009">
    <property type="entry name" value="Glutathione S-transferase omega-1"/>
    <property type="match status" value="1"/>
</dbReference>
<evidence type="ECO:0000256" key="7">
    <source>
        <dbReference type="ARBA" id="ARBA00048353"/>
    </source>
</evidence>
<organism evidence="10 11">
    <name type="scientific">Fukomys damarensis</name>
    <name type="common">Damaraland mole rat</name>
    <name type="synonym">Cryptomys damarensis</name>
    <dbReference type="NCBI Taxonomy" id="885580"/>
    <lineage>
        <taxon>Eukaryota</taxon>
        <taxon>Metazoa</taxon>
        <taxon>Chordata</taxon>
        <taxon>Craniata</taxon>
        <taxon>Vertebrata</taxon>
        <taxon>Euteleostomi</taxon>
        <taxon>Mammalia</taxon>
        <taxon>Eutheria</taxon>
        <taxon>Euarchontoglires</taxon>
        <taxon>Glires</taxon>
        <taxon>Rodentia</taxon>
        <taxon>Hystricomorpha</taxon>
        <taxon>Bathyergidae</taxon>
        <taxon>Fukomys</taxon>
    </lineage>
</organism>
<protein>
    <recommendedName>
        <fullName evidence="5">Glutathione-dependent dehydroascorbate reductase</fullName>
        <ecNumber evidence="3">1.20.4.2</ecNumber>
        <ecNumber evidence="2">1.8.5.1</ecNumber>
    </recommendedName>
    <alternativeName>
        <fullName evidence="6">Monomethylarsonic acid reductase</fullName>
    </alternativeName>
</protein>
<evidence type="ECO:0000256" key="1">
    <source>
        <dbReference type="ARBA" id="ARBA00011067"/>
    </source>
</evidence>
<evidence type="ECO:0000313" key="10">
    <source>
        <dbReference type="EMBL" id="KFO30018.1"/>
    </source>
</evidence>
<dbReference type="PANTHER" id="PTHR43968:SF5">
    <property type="entry name" value="GLUTATHIONE S-TRANSFERASE OMEGA-1"/>
    <property type="match status" value="1"/>
</dbReference>
<dbReference type="GO" id="GO:0050610">
    <property type="term" value="F:methylarsonate reductase activity"/>
    <property type="evidence" value="ECO:0007669"/>
    <property type="project" value="UniProtKB-EC"/>
</dbReference>
<evidence type="ECO:0000256" key="3">
    <source>
        <dbReference type="ARBA" id="ARBA00013060"/>
    </source>
</evidence>
<keyword evidence="4" id="KW-0560">Oxidoreductase</keyword>
<dbReference type="InterPro" id="IPR036282">
    <property type="entry name" value="Glutathione-S-Trfase_C_sf"/>
</dbReference>
<accession>A0A091DHN0</accession>
<dbReference type="Proteomes" id="UP000028990">
    <property type="component" value="Unassembled WGS sequence"/>
</dbReference>
<name>A0A091DHN0_FUKDA</name>
<keyword evidence="10" id="KW-0808">Transferase</keyword>